<accession>A0A848MMR6</accession>
<dbReference type="Pfam" id="PF12098">
    <property type="entry name" value="DUF3574"/>
    <property type="match status" value="1"/>
</dbReference>
<dbReference type="AlphaFoldDB" id="A0A848MMR6"/>
<evidence type="ECO:0000256" key="1">
    <source>
        <dbReference type="SAM" id="SignalP"/>
    </source>
</evidence>
<evidence type="ECO:0000313" key="2">
    <source>
        <dbReference type="EMBL" id="NMP28409.1"/>
    </source>
</evidence>
<organism evidence="2 3">
    <name type="scientific">Rouxiella aceris</name>
    <dbReference type="NCBI Taxonomy" id="2703884"/>
    <lineage>
        <taxon>Bacteria</taxon>
        <taxon>Pseudomonadati</taxon>
        <taxon>Pseudomonadota</taxon>
        <taxon>Gammaproteobacteria</taxon>
        <taxon>Enterobacterales</taxon>
        <taxon>Yersiniaceae</taxon>
        <taxon>Rouxiella</taxon>
    </lineage>
</organism>
<keyword evidence="3" id="KW-1185">Reference proteome</keyword>
<feature type="signal peptide" evidence="1">
    <location>
        <begin position="1"/>
        <end position="21"/>
    </location>
</feature>
<gene>
    <name evidence="2" type="ORF">GW590_16225</name>
</gene>
<protein>
    <submittedName>
        <fullName evidence="2">DUF3574 domain-containing protein</fullName>
    </submittedName>
</protein>
<reference evidence="2 3" key="1">
    <citation type="submission" date="2020-01" db="EMBL/GenBank/DDBJ databases">
        <authorList>
            <person name="Lee S.D."/>
        </authorList>
    </citation>
    <scope>NUCLEOTIDE SEQUENCE [LARGE SCALE GENOMIC DNA]</scope>
    <source>
        <strain evidence="2 3">SAP-1</strain>
    </source>
</reference>
<name>A0A848MMR6_9GAMM</name>
<reference evidence="2 3" key="2">
    <citation type="submission" date="2020-06" db="EMBL/GenBank/DDBJ databases">
        <title>Polyphasic characterization of a Rahnella strain isolated from tree sap.</title>
        <authorList>
            <person name="Kim I.S."/>
        </authorList>
    </citation>
    <scope>NUCLEOTIDE SEQUENCE [LARGE SCALE GENOMIC DNA]</scope>
    <source>
        <strain evidence="2 3">SAP-1</strain>
    </source>
</reference>
<sequence length="155" mass="16991">MKTPALLAVLVAMTLTGCVTAPHALNAPYPPKAEQSAAQPAPQQVCKTGSLMTQSVLYFGLSRHDAAPVSAAEWQTFVDKDVTPRFKDGLSVFDAKGQWLRSEGVVIKENSKALMLIHADTQEAQKKLGEIRDIYKKRFKQDSVMQVDNPACVDF</sequence>
<feature type="chain" id="PRO_5032428505" evidence="1">
    <location>
        <begin position="22"/>
        <end position="155"/>
    </location>
</feature>
<keyword evidence="1" id="KW-0732">Signal</keyword>
<proteinExistence type="predicted"/>
<comment type="caution">
    <text evidence="2">The sequence shown here is derived from an EMBL/GenBank/DDBJ whole genome shotgun (WGS) entry which is preliminary data.</text>
</comment>
<dbReference type="RefSeq" id="WP_169404107.1">
    <property type="nucleotide sequence ID" value="NZ_JAADJU010000008.1"/>
</dbReference>
<dbReference type="EMBL" id="JAADJU010000008">
    <property type="protein sequence ID" value="NMP28409.1"/>
    <property type="molecule type" value="Genomic_DNA"/>
</dbReference>
<dbReference type="Proteomes" id="UP000585363">
    <property type="component" value="Unassembled WGS sequence"/>
</dbReference>
<dbReference type="PROSITE" id="PS51257">
    <property type="entry name" value="PROKAR_LIPOPROTEIN"/>
    <property type="match status" value="1"/>
</dbReference>
<dbReference type="InterPro" id="IPR021957">
    <property type="entry name" value="DUF3574"/>
</dbReference>
<evidence type="ECO:0000313" key="3">
    <source>
        <dbReference type="Proteomes" id="UP000585363"/>
    </source>
</evidence>